<dbReference type="EMBL" id="RJTM01000185">
    <property type="protein sequence ID" value="RNL69196.1"/>
    <property type="molecule type" value="Genomic_DNA"/>
</dbReference>
<dbReference type="Proteomes" id="UP000267469">
    <property type="component" value="Unassembled WGS sequence"/>
</dbReference>
<name>A0A3N0D153_SINP1</name>
<evidence type="ECO:0000313" key="2">
    <source>
        <dbReference type="Proteomes" id="UP000267469"/>
    </source>
</evidence>
<comment type="caution">
    <text evidence="1">The sequence shown here is derived from an EMBL/GenBank/DDBJ whole genome shotgun (WGS) entry which is preliminary data.</text>
</comment>
<protein>
    <submittedName>
        <fullName evidence="1">Uncharacterized protein</fullName>
    </submittedName>
</protein>
<sequence>MDHHPFSYLAPNLTYLYYSDYPKNFGTEFRMKSQISSGISEVTVVPAFQVVIPARQFACPVKYVKLAFGYSFSGLSGDVFY</sequence>
<gene>
    <name evidence="1" type="ORF">ED312_22635</name>
</gene>
<keyword evidence="2" id="KW-1185">Reference proteome</keyword>
<proteinExistence type="predicted"/>
<evidence type="ECO:0000313" key="1">
    <source>
        <dbReference type="EMBL" id="RNL69196.1"/>
    </source>
</evidence>
<organism evidence="1 2">
    <name type="scientific">Sinomicrobium pectinilyticum</name>
    <dbReference type="NCBI Taxonomy" id="1084421"/>
    <lineage>
        <taxon>Bacteria</taxon>
        <taxon>Pseudomonadati</taxon>
        <taxon>Bacteroidota</taxon>
        <taxon>Flavobacteriia</taxon>
        <taxon>Flavobacteriales</taxon>
        <taxon>Flavobacteriaceae</taxon>
        <taxon>Sinomicrobium</taxon>
    </lineage>
</organism>
<dbReference type="AlphaFoldDB" id="A0A3N0D153"/>
<accession>A0A3N0D153</accession>
<reference evidence="1 2" key="1">
    <citation type="submission" date="2018-10" db="EMBL/GenBank/DDBJ databases">
        <title>Sinomicrobium pectinilyticum sp. nov., a pectinase-producing bacterium isolated from alkaline and saline soil, and emended description of the genus Sinomicrobium.</title>
        <authorList>
            <person name="Cheng B."/>
            <person name="Li C."/>
            <person name="Lai Q."/>
            <person name="Du M."/>
            <person name="Shao Z."/>
            <person name="Xu P."/>
            <person name="Yang C."/>
        </authorList>
    </citation>
    <scope>NUCLEOTIDE SEQUENCE [LARGE SCALE GENOMIC DNA]</scope>
    <source>
        <strain evidence="1 2">5DNS001</strain>
    </source>
</reference>